<dbReference type="SUPFAM" id="SSF51395">
    <property type="entry name" value="FMN-linked oxidoreductases"/>
    <property type="match status" value="1"/>
</dbReference>
<keyword evidence="1" id="KW-0285">Flavoprotein</keyword>
<feature type="domain" description="NADH:flavin oxidoreductase/NADH oxidase N-terminal" evidence="2">
    <location>
        <begin position="6"/>
        <end position="337"/>
    </location>
</feature>
<proteinExistence type="predicted"/>
<reference evidence="3" key="1">
    <citation type="submission" date="2023-06" db="EMBL/GenBank/DDBJ databases">
        <title>Genome-scale phylogeny and comparative genomics of the fungal order Sordariales.</title>
        <authorList>
            <consortium name="Lawrence Berkeley National Laboratory"/>
            <person name="Hensen N."/>
            <person name="Bonometti L."/>
            <person name="Westerberg I."/>
            <person name="Brannstrom I.O."/>
            <person name="Guillou S."/>
            <person name="Cros-Aarteil S."/>
            <person name="Calhoun S."/>
            <person name="Haridas S."/>
            <person name="Kuo A."/>
            <person name="Mondo S."/>
            <person name="Pangilinan J."/>
            <person name="Riley R."/>
            <person name="Labutti K."/>
            <person name="Andreopoulos B."/>
            <person name="Lipzen A."/>
            <person name="Chen C."/>
            <person name="Yanf M."/>
            <person name="Daum C."/>
            <person name="Ng V."/>
            <person name="Clum A."/>
            <person name="Steindorff A."/>
            <person name="Ohm R."/>
            <person name="Martin F."/>
            <person name="Silar P."/>
            <person name="Natvig D."/>
            <person name="Lalanne C."/>
            <person name="Gautier V."/>
            <person name="Ament-Velasquez S.L."/>
            <person name="Kruys A."/>
            <person name="Hutchinson M.I."/>
            <person name="Powell A.J."/>
            <person name="Barry K."/>
            <person name="Miller A.N."/>
            <person name="Grigoriev I.V."/>
            <person name="Debuchy R."/>
            <person name="Gladieux P."/>
            <person name="Thoren M.H."/>
            <person name="Johannesson H."/>
        </authorList>
    </citation>
    <scope>NUCLEOTIDE SEQUENCE</scope>
    <source>
        <strain evidence="3">PSN4</strain>
    </source>
</reference>
<dbReference type="InterPro" id="IPR013785">
    <property type="entry name" value="Aldolase_TIM"/>
</dbReference>
<dbReference type="EMBL" id="MU839840">
    <property type="protein sequence ID" value="KAK1752191.1"/>
    <property type="molecule type" value="Genomic_DNA"/>
</dbReference>
<evidence type="ECO:0000259" key="2">
    <source>
        <dbReference type="Pfam" id="PF00724"/>
    </source>
</evidence>
<name>A0AAJ0B5T3_9PEZI</name>
<dbReference type="GO" id="GO:0010181">
    <property type="term" value="F:FMN binding"/>
    <property type="evidence" value="ECO:0007669"/>
    <property type="project" value="InterPro"/>
</dbReference>
<dbReference type="FunFam" id="3.20.20.70:FF:000138">
    <property type="entry name" value="NADPH dehydrogenase 1"/>
    <property type="match status" value="1"/>
</dbReference>
<dbReference type="Pfam" id="PF00724">
    <property type="entry name" value="Oxidored_FMN"/>
    <property type="match status" value="1"/>
</dbReference>
<dbReference type="PANTHER" id="PTHR22893:SF91">
    <property type="entry name" value="NADPH DEHYDROGENASE 2-RELATED"/>
    <property type="match status" value="1"/>
</dbReference>
<protein>
    <recommendedName>
        <fullName evidence="2">NADH:flavin oxidoreductase/NADH oxidase N-terminal domain-containing protein</fullName>
    </recommendedName>
</protein>
<comment type="caution">
    <text evidence="3">The sequence shown here is derived from an EMBL/GenBank/DDBJ whole genome shotgun (WGS) entry which is preliminary data.</text>
</comment>
<sequence length="375" mass="41563">MSGSRLFQPLQIGNMTVQHRIAMAPLTRYRADDAHVPTALQLEYYRQRASVPGTLLITEATFMSAKSGGYRNVPGIYTDAQIAAWKKITDAVHARGSFLVCQLWALGRAARQEVADEEGFRIKSSSAVPIGDGYVVPEAMTVDEIRQTVADYATAARNAIAAGFDAVEVHGANGYLVDQFIQDTCNRRTDEYGGSVENRSRFAVEVVDAVVAAVGAERTAIRLSPWTTFQGMRMADPVPQFSDVIRKIGRHRLAYVHVVRSGIYGNRTIVQDKEDSLDFVVDLFNGPVLIAGDLDAESARDLVDRQYPDKDVVATFGRYFISTPDLPFRVREGIPLNPYDANTFYFRGSPIGYIDQPFSKEFEAKYGVQIQQANL</sequence>
<evidence type="ECO:0000313" key="3">
    <source>
        <dbReference type="EMBL" id="KAK1752191.1"/>
    </source>
</evidence>
<organism evidence="3 4">
    <name type="scientific">Echria macrotheca</name>
    <dbReference type="NCBI Taxonomy" id="438768"/>
    <lineage>
        <taxon>Eukaryota</taxon>
        <taxon>Fungi</taxon>
        <taxon>Dikarya</taxon>
        <taxon>Ascomycota</taxon>
        <taxon>Pezizomycotina</taxon>
        <taxon>Sordariomycetes</taxon>
        <taxon>Sordariomycetidae</taxon>
        <taxon>Sordariales</taxon>
        <taxon>Schizotheciaceae</taxon>
        <taxon>Echria</taxon>
    </lineage>
</organism>
<dbReference type="InterPro" id="IPR045247">
    <property type="entry name" value="Oye-like"/>
</dbReference>
<accession>A0AAJ0B5T3</accession>
<dbReference type="Proteomes" id="UP001239445">
    <property type="component" value="Unassembled WGS sequence"/>
</dbReference>
<dbReference type="Gene3D" id="3.20.20.70">
    <property type="entry name" value="Aldolase class I"/>
    <property type="match status" value="1"/>
</dbReference>
<gene>
    <name evidence="3" type="ORF">QBC47DRAFT_389971</name>
</gene>
<evidence type="ECO:0000256" key="1">
    <source>
        <dbReference type="ARBA" id="ARBA00022630"/>
    </source>
</evidence>
<evidence type="ECO:0000313" key="4">
    <source>
        <dbReference type="Proteomes" id="UP001239445"/>
    </source>
</evidence>
<dbReference type="CDD" id="cd02933">
    <property type="entry name" value="OYE_like_FMN"/>
    <property type="match status" value="1"/>
</dbReference>
<dbReference type="PANTHER" id="PTHR22893">
    <property type="entry name" value="NADH OXIDOREDUCTASE-RELATED"/>
    <property type="match status" value="1"/>
</dbReference>
<dbReference type="AlphaFoldDB" id="A0AAJ0B5T3"/>
<dbReference type="InterPro" id="IPR001155">
    <property type="entry name" value="OxRdtase_FMN_N"/>
</dbReference>
<keyword evidence="4" id="KW-1185">Reference proteome</keyword>
<dbReference type="GO" id="GO:0003959">
    <property type="term" value="F:NADPH dehydrogenase activity"/>
    <property type="evidence" value="ECO:0007669"/>
    <property type="project" value="TreeGrafter"/>
</dbReference>